<evidence type="ECO:0000256" key="2">
    <source>
        <dbReference type="ARBA" id="ARBA00006409"/>
    </source>
</evidence>
<dbReference type="GeneID" id="109477902"/>
<comment type="similarity">
    <text evidence="2">Belongs to the DNA photolyase class-2 family.</text>
</comment>
<dbReference type="GO" id="GO:0000719">
    <property type="term" value="P:photoreactive repair"/>
    <property type="evidence" value="ECO:0007669"/>
    <property type="project" value="TreeGrafter"/>
</dbReference>
<evidence type="ECO:0000256" key="14">
    <source>
        <dbReference type="ARBA" id="ARBA00083107"/>
    </source>
</evidence>
<dbReference type="OrthoDB" id="496749at2759"/>
<keyword evidence="10" id="KW-0456">Lyase</keyword>
<evidence type="ECO:0000256" key="7">
    <source>
        <dbReference type="ARBA" id="ARBA00022827"/>
    </source>
</evidence>
<comment type="cofactor">
    <cofactor evidence="1">
        <name>FAD</name>
        <dbReference type="ChEBI" id="CHEBI:57692"/>
    </cofactor>
</comment>
<dbReference type="PANTHER" id="PTHR10211:SF0">
    <property type="entry name" value="DEOXYRIBODIPYRIMIDINE PHOTO-LYASE"/>
    <property type="match status" value="1"/>
</dbReference>
<dbReference type="InterPro" id="IPR052219">
    <property type="entry name" value="Photolyase_Class-2"/>
</dbReference>
<dbReference type="PROSITE" id="PS51645">
    <property type="entry name" value="PHR_CRY_ALPHA_BETA"/>
    <property type="match status" value="1"/>
</dbReference>
<evidence type="ECO:0000256" key="3">
    <source>
        <dbReference type="ARBA" id="ARBA00013149"/>
    </source>
</evidence>
<keyword evidence="7" id="KW-0274">FAD</keyword>
<dbReference type="Gene3D" id="3.40.50.620">
    <property type="entry name" value="HUPs"/>
    <property type="match status" value="1"/>
</dbReference>
<evidence type="ECO:0000256" key="10">
    <source>
        <dbReference type="ARBA" id="ARBA00023239"/>
    </source>
</evidence>
<dbReference type="InterPro" id="IPR036155">
    <property type="entry name" value="Crypto/Photolyase_N_sf"/>
</dbReference>
<dbReference type="Gene3D" id="1.25.40.80">
    <property type="match status" value="1"/>
</dbReference>
<evidence type="ECO:0000256" key="1">
    <source>
        <dbReference type="ARBA" id="ARBA00001974"/>
    </source>
</evidence>
<keyword evidence="9" id="KW-0234">DNA repair</keyword>
<dbReference type="Proteomes" id="UP000515135">
    <property type="component" value="Unplaced"/>
</dbReference>
<keyword evidence="8" id="KW-0238">DNA-binding</keyword>
<sequence>MRVTLQCLVLGLSAKSVLQPNNILYRTSSSSSTFLSSKKSTLALPKTSIAVSSRNMSEGGSWTPSWYKDSWGGNQRGGRNQRGAHNRGGGRNQRGGYKPYNQRTHQPTGGPSKMTKVDSGSISLAAGSKDFLEQIADQRRRVCSSVMEFNFNERRCRKLSVNREFKPDCGGIVYWMSRDQRVQDNWALLYAQRLALTHQLPLYVCFCLVPKFLEANIRHYGFMLKGLEEVEKELQTLDISFNLLTGYAVDVLPQFVSEMNIGGVVTDFSPLRTPLKWVRDVTAKLPRDVTFVQVDAHNIVPCWETSDKQEHRAYIIRGKIMDKLPTYLTEFPPVCKHPHPSTSKLQPVDWVSTKVSLQVDRTVAEVTWATPGSVGGLRQLELFCRERLEVYAADRNKPDHKAQSDLSPWYHFGHVSVQRSILTVQQFEDRYKQSVEKYIDEAVIWREMAENSAFYNPDKYDSLLGAPDWAQKTLRDHAGDKRQYIYSREQLEQARTHDDLWNAAQIQMVREGKMHGFLRMYWAKMILEWTPSPEVALQEAIYLNDKYNLDGRDPNGYAGCMWAIGGLHDRDFQERPIYGKIRFMSYFASKRKFDVPGFVKRYGAKAY</sequence>
<dbReference type="FunFam" id="1.25.40.80:FF:000004">
    <property type="entry name" value="Deoxyribodipyrimidine photolyase"/>
    <property type="match status" value="1"/>
</dbReference>
<evidence type="ECO:0000313" key="18">
    <source>
        <dbReference type="RefSeq" id="XP_019634922.1"/>
    </source>
</evidence>
<dbReference type="SUPFAM" id="SSF52425">
    <property type="entry name" value="Cryptochrome/photolyase, N-terminal domain"/>
    <property type="match status" value="1"/>
</dbReference>
<evidence type="ECO:0000256" key="5">
    <source>
        <dbReference type="ARBA" id="ARBA00022630"/>
    </source>
</evidence>
<comment type="catalytic activity">
    <reaction evidence="12">
        <text>cyclobutadipyrimidine (in DNA) = 2 pyrimidine residues (in DNA).</text>
        <dbReference type="EC" id="4.1.99.3"/>
    </reaction>
</comment>
<feature type="region of interest" description="Disordered" evidence="15">
    <location>
        <begin position="66"/>
        <end position="118"/>
    </location>
</feature>
<dbReference type="KEGG" id="bbel:109477902"/>
<dbReference type="SUPFAM" id="SSF48173">
    <property type="entry name" value="Cryptochrome/photolyase FAD-binding domain"/>
    <property type="match status" value="1"/>
</dbReference>
<evidence type="ECO:0000259" key="16">
    <source>
        <dbReference type="PROSITE" id="PS51645"/>
    </source>
</evidence>
<evidence type="ECO:0000256" key="13">
    <source>
        <dbReference type="ARBA" id="ARBA00059220"/>
    </source>
</evidence>
<evidence type="ECO:0000256" key="12">
    <source>
        <dbReference type="ARBA" id="ARBA00033999"/>
    </source>
</evidence>
<dbReference type="AlphaFoldDB" id="A0A6P4ZVF7"/>
<dbReference type="FunFam" id="1.10.579.10:FF:000002">
    <property type="entry name" value="Deoxyribodipyrimidine photolyase"/>
    <property type="match status" value="1"/>
</dbReference>
<dbReference type="Pfam" id="PF00875">
    <property type="entry name" value="DNA_photolyase"/>
    <property type="match status" value="1"/>
</dbReference>
<proteinExistence type="inferred from homology"/>
<dbReference type="RefSeq" id="XP_019634922.1">
    <property type="nucleotide sequence ID" value="XM_019779363.1"/>
</dbReference>
<dbReference type="EC" id="4.1.99.3" evidence="3"/>
<reference evidence="18" key="1">
    <citation type="submission" date="2025-08" db="UniProtKB">
        <authorList>
            <consortium name="RefSeq"/>
        </authorList>
    </citation>
    <scope>IDENTIFICATION</scope>
    <source>
        <tissue evidence="18">Gonad</tissue>
    </source>
</reference>
<comment type="function">
    <text evidence="13">Involved in repair of UV radiation-induced DNA damage. Catalyzes the light-dependent monomerization (300-600 nm) of cyclobutyl pyrimidine dimers (in cis-syn configuration), which are formed between adjacent bases on the same DNA strand upon exposure to ultraviolet radiation.</text>
</comment>
<evidence type="ECO:0000256" key="6">
    <source>
        <dbReference type="ARBA" id="ARBA00022763"/>
    </source>
</evidence>
<protein>
    <recommendedName>
        <fullName evidence="4">Deoxyribodipyrimidine photo-lyase</fullName>
        <ecNumber evidence="3">4.1.99.3</ecNumber>
    </recommendedName>
    <alternativeName>
        <fullName evidence="11">DNA photolyase</fullName>
    </alternativeName>
    <alternativeName>
        <fullName evidence="14">Photoreactivating enzyme</fullName>
    </alternativeName>
</protein>
<feature type="domain" description="Photolyase/cryptochrome alpha/beta" evidence="16">
    <location>
        <begin position="170"/>
        <end position="302"/>
    </location>
</feature>
<dbReference type="GO" id="GO:0003904">
    <property type="term" value="F:deoxyribodipyrimidine photo-lyase activity"/>
    <property type="evidence" value="ECO:0007669"/>
    <property type="project" value="UniProtKB-EC"/>
</dbReference>
<evidence type="ECO:0000256" key="11">
    <source>
        <dbReference type="ARBA" id="ARBA00031671"/>
    </source>
</evidence>
<evidence type="ECO:0000256" key="9">
    <source>
        <dbReference type="ARBA" id="ARBA00023204"/>
    </source>
</evidence>
<dbReference type="InterPro" id="IPR006050">
    <property type="entry name" value="DNA_photolyase_N"/>
</dbReference>
<dbReference type="InterPro" id="IPR008148">
    <property type="entry name" value="DNA_photolyase_2"/>
</dbReference>
<evidence type="ECO:0000256" key="4">
    <source>
        <dbReference type="ARBA" id="ARBA00014046"/>
    </source>
</evidence>
<evidence type="ECO:0000256" key="15">
    <source>
        <dbReference type="SAM" id="MobiDB-lite"/>
    </source>
</evidence>
<evidence type="ECO:0000256" key="8">
    <source>
        <dbReference type="ARBA" id="ARBA00023125"/>
    </source>
</evidence>
<gene>
    <name evidence="18" type="primary">LOC109477902</name>
</gene>
<keyword evidence="6" id="KW-0227">DNA damage</keyword>
<dbReference type="GO" id="GO:0009650">
    <property type="term" value="P:UV protection"/>
    <property type="evidence" value="ECO:0007669"/>
    <property type="project" value="UniProtKB-ARBA"/>
</dbReference>
<accession>A0A6P4ZVF7</accession>
<dbReference type="InterPro" id="IPR036134">
    <property type="entry name" value="Crypto/Photolyase_FAD-like_sf"/>
</dbReference>
<keyword evidence="5" id="KW-0285">Flavoprotein</keyword>
<name>A0A6P4ZVF7_BRABE</name>
<evidence type="ECO:0000313" key="17">
    <source>
        <dbReference type="Proteomes" id="UP000515135"/>
    </source>
</evidence>
<dbReference type="FunFam" id="3.40.50.620:FF:000110">
    <property type="entry name" value="Deoxyribodipyrimidine photolyase"/>
    <property type="match status" value="1"/>
</dbReference>
<dbReference type="InterPro" id="IPR014729">
    <property type="entry name" value="Rossmann-like_a/b/a_fold"/>
</dbReference>
<keyword evidence="17" id="KW-1185">Reference proteome</keyword>
<organism evidence="17 18">
    <name type="scientific">Branchiostoma belcheri</name>
    <name type="common">Amphioxus</name>
    <dbReference type="NCBI Taxonomy" id="7741"/>
    <lineage>
        <taxon>Eukaryota</taxon>
        <taxon>Metazoa</taxon>
        <taxon>Chordata</taxon>
        <taxon>Cephalochordata</taxon>
        <taxon>Leptocardii</taxon>
        <taxon>Amphioxiformes</taxon>
        <taxon>Branchiostomatidae</taxon>
        <taxon>Branchiostoma</taxon>
    </lineage>
</organism>
<dbReference type="Gene3D" id="1.10.579.10">
    <property type="entry name" value="DNA Cyclobutane Dipyrimidine Photolyase, subunit A, domain 3"/>
    <property type="match status" value="1"/>
</dbReference>
<dbReference type="GO" id="GO:0003677">
    <property type="term" value="F:DNA binding"/>
    <property type="evidence" value="ECO:0007669"/>
    <property type="project" value="UniProtKB-KW"/>
</dbReference>
<dbReference type="NCBIfam" id="TIGR00591">
    <property type="entry name" value="phr2"/>
    <property type="match status" value="1"/>
</dbReference>
<dbReference type="PANTHER" id="PTHR10211">
    <property type="entry name" value="DEOXYRIBODIPYRIMIDINE PHOTOLYASE"/>
    <property type="match status" value="1"/>
</dbReference>